<name>F8SJN1_BPPA3</name>
<dbReference type="OrthoDB" id="41525at10239"/>
<organismHost>
    <name type="scientific">Pseudomonas aeruginosa</name>
    <dbReference type="NCBI Taxonomy" id="287"/>
</organismHost>
<dbReference type="KEGG" id="vg:26643884"/>
<dbReference type="Proteomes" id="UP000008388">
    <property type="component" value="Segment"/>
</dbReference>
<dbReference type="GeneID" id="26643884"/>
<evidence type="ECO:0000313" key="2">
    <source>
        <dbReference type="Proteomes" id="UP000008388"/>
    </source>
</evidence>
<organism evidence="1 2">
    <name type="scientific">Pseudomonas phage PhiPA3</name>
    <name type="common">Pseudomonas aeruginosa phage PhiPA3</name>
    <dbReference type="NCBI Taxonomy" id="998086"/>
    <lineage>
        <taxon>Viruses</taxon>
        <taxon>Duplodnaviria</taxon>
        <taxon>Heunggongvirae</taxon>
        <taxon>Uroviricota</taxon>
        <taxon>Caudoviricetes</taxon>
        <taxon>Chimalliviridae</taxon>
        <taxon>Miltoncavirus</taxon>
        <taxon>Miltoncavirus PhiPA3</taxon>
    </lineage>
</organism>
<keyword evidence="2" id="KW-1185">Reference proteome</keyword>
<sequence length="164" mass="18901">MIFINKPYLPEDQTALWEMFRESADNACSGNYAIDPEMLPIIQEFNRIEGVTTRYCCEGHPDDLGVDNAYVMLVCDQSGLEKLMRFNMHQAFHWISENEGGQVWRLEHSMAVVVNNRGTEFWYPCVVLRSNDGDNKATTTRYNAFLLQQLQGFNRAKTTEHPEG</sequence>
<accession>F8SJN1</accession>
<dbReference type="EMBL" id="HQ630627">
    <property type="protein sequence ID" value="AEH03779.1"/>
    <property type="molecule type" value="Genomic_DNA"/>
</dbReference>
<dbReference type="RefSeq" id="YP_009217435.1">
    <property type="nucleotide sequence ID" value="NC_028999.1"/>
</dbReference>
<protein>
    <submittedName>
        <fullName evidence="1">Uncharacterized protein 356</fullName>
    </submittedName>
</protein>
<proteinExistence type="predicted"/>
<evidence type="ECO:0000313" key="1">
    <source>
        <dbReference type="EMBL" id="AEH03779.1"/>
    </source>
</evidence>
<gene>
    <name evidence="1" type="primary">356</name>
</gene>
<reference evidence="1 2" key="1">
    <citation type="journal article" date="2011" name="Microbiology">
        <title>The Pseudomonas aeruginosa generalized transducing phage phiPA3 is a new member of the phiKZ-like group of 'jumbo' phages, and infects model laboratory strains and clinical isolates from cystic fibrosis patients.</title>
        <authorList>
            <person name="Monson R."/>
            <person name="Foulds I."/>
            <person name="Foweraker J."/>
            <person name="Welch M."/>
            <person name="Salmond G.P."/>
        </authorList>
    </citation>
    <scope>NUCLEOTIDE SEQUENCE [LARGE SCALE GENOMIC DNA]</scope>
</reference>